<dbReference type="AlphaFoldDB" id="A0A8J6TCI3"/>
<sequence length="99" mass="11267">MGLKPLGIVKEIVESIGMEISYAYDDLVFMEHNAFLLQFTEKENELLIHMNRDADETELKNDIARLKKAASVHLVTFNDGTTYTLSQADDDNIRIEFAS</sequence>
<dbReference type="Proteomes" id="UP000614424">
    <property type="component" value="Unassembled WGS sequence"/>
</dbReference>
<evidence type="ECO:0000313" key="2">
    <source>
        <dbReference type="Proteomes" id="UP000614424"/>
    </source>
</evidence>
<dbReference type="EMBL" id="JACNJZ010000134">
    <property type="protein sequence ID" value="MBC8318154.1"/>
    <property type="molecule type" value="Genomic_DNA"/>
</dbReference>
<comment type="caution">
    <text evidence="1">The sequence shown here is derived from an EMBL/GenBank/DDBJ whole genome shotgun (WGS) entry which is preliminary data.</text>
</comment>
<protein>
    <submittedName>
        <fullName evidence="1">Uncharacterized protein</fullName>
    </submittedName>
</protein>
<name>A0A8J6TCI3_9BACT</name>
<reference evidence="1 2" key="1">
    <citation type="submission" date="2020-08" db="EMBL/GenBank/DDBJ databases">
        <title>Bridging the membrane lipid divide: bacteria of the FCB group superphylum have the potential to synthesize archaeal ether lipids.</title>
        <authorList>
            <person name="Villanueva L."/>
            <person name="Von Meijenfeldt F.A.B."/>
            <person name="Westbye A.B."/>
            <person name="Yadav S."/>
            <person name="Hopmans E.C."/>
            <person name="Dutilh B.E."/>
            <person name="Sinninghe Damste J.S."/>
        </authorList>
    </citation>
    <scope>NUCLEOTIDE SEQUENCE [LARGE SCALE GENOMIC DNA]</scope>
    <source>
        <strain evidence="1">NIOZ-UU47</strain>
    </source>
</reference>
<gene>
    <name evidence="1" type="ORF">H8E41_09625</name>
</gene>
<evidence type="ECO:0000313" key="1">
    <source>
        <dbReference type="EMBL" id="MBC8318154.1"/>
    </source>
</evidence>
<organism evidence="1 2">
    <name type="scientific">Candidatus Desulfobia pelagia</name>
    <dbReference type="NCBI Taxonomy" id="2841692"/>
    <lineage>
        <taxon>Bacteria</taxon>
        <taxon>Pseudomonadati</taxon>
        <taxon>Thermodesulfobacteriota</taxon>
        <taxon>Desulfobulbia</taxon>
        <taxon>Desulfobulbales</taxon>
        <taxon>Desulfobulbaceae</taxon>
        <taxon>Candidatus Desulfobia</taxon>
    </lineage>
</organism>
<proteinExistence type="predicted"/>
<accession>A0A8J6TCI3</accession>